<evidence type="ECO:0000256" key="1">
    <source>
        <dbReference type="SAM" id="MobiDB-lite"/>
    </source>
</evidence>
<gene>
    <name evidence="2" type="ORF">EVOR1521_LOCUS2420</name>
</gene>
<organism evidence="2 3">
    <name type="scientific">Effrenium voratum</name>
    <dbReference type="NCBI Taxonomy" id="2562239"/>
    <lineage>
        <taxon>Eukaryota</taxon>
        <taxon>Sar</taxon>
        <taxon>Alveolata</taxon>
        <taxon>Dinophyceae</taxon>
        <taxon>Suessiales</taxon>
        <taxon>Symbiodiniaceae</taxon>
        <taxon>Effrenium</taxon>
    </lineage>
</organism>
<comment type="caution">
    <text evidence="2">The sequence shown here is derived from an EMBL/GenBank/DDBJ whole genome shotgun (WGS) entry which is preliminary data.</text>
</comment>
<evidence type="ECO:0000313" key="2">
    <source>
        <dbReference type="EMBL" id="CAJ1372312.1"/>
    </source>
</evidence>
<protein>
    <submittedName>
        <fullName evidence="2">Uncharacterized protein</fullName>
    </submittedName>
</protein>
<name>A0AA36HNE3_9DINO</name>
<feature type="compositionally biased region" description="Basic and acidic residues" evidence="1">
    <location>
        <begin position="9"/>
        <end position="23"/>
    </location>
</feature>
<accession>A0AA36HNE3</accession>
<sequence>MWRMLVDGQGKDGRERNERRKEPPQPPAQPPEEAMPRPDGSRIQIMGENAILRWTQRSNGTWRKPEFWPVDKDQFELLQAQLSQYQQEQEEKRLAKAGGG</sequence>
<evidence type="ECO:0000313" key="3">
    <source>
        <dbReference type="Proteomes" id="UP001178507"/>
    </source>
</evidence>
<dbReference type="Proteomes" id="UP001178507">
    <property type="component" value="Unassembled WGS sequence"/>
</dbReference>
<keyword evidence="3" id="KW-1185">Reference proteome</keyword>
<dbReference type="EMBL" id="CAUJNA010000127">
    <property type="protein sequence ID" value="CAJ1372312.1"/>
    <property type="molecule type" value="Genomic_DNA"/>
</dbReference>
<proteinExistence type="predicted"/>
<reference evidence="2" key="1">
    <citation type="submission" date="2023-08" db="EMBL/GenBank/DDBJ databases">
        <authorList>
            <person name="Chen Y."/>
            <person name="Shah S."/>
            <person name="Dougan E. K."/>
            <person name="Thang M."/>
            <person name="Chan C."/>
        </authorList>
    </citation>
    <scope>NUCLEOTIDE SEQUENCE</scope>
</reference>
<dbReference type="AlphaFoldDB" id="A0AA36HNE3"/>
<feature type="region of interest" description="Disordered" evidence="1">
    <location>
        <begin position="1"/>
        <end position="41"/>
    </location>
</feature>